<accession>A0AAU8KXH9</accession>
<dbReference type="EMBL" id="PP813866">
    <property type="protein sequence ID" value="XCN26917.1"/>
    <property type="molecule type" value="Genomic_DNA"/>
</dbReference>
<evidence type="ECO:0000256" key="1">
    <source>
        <dbReference type="SAM" id="MobiDB-lite"/>
    </source>
</evidence>
<evidence type="ECO:0000313" key="2">
    <source>
        <dbReference type="EMBL" id="XCN26917.1"/>
    </source>
</evidence>
<proteinExistence type="predicted"/>
<feature type="region of interest" description="Disordered" evidence="1">
    <location>
        <begin position="1"/>
        <end position="72"/>
    </location>
</feature>
<name>A0AAU8KXH9_9VIRU</name>
<protein>
    <submittedName>
        <fullName evidence="2">Uncharacterized protein</fullName>
    </submittedName>
</protein>
<reference evidence="2" key="1">
    <citation type="submission" date="2024-05" db="EMBL/GenBank/DDBJ databases">
        <title>Defense systems in Pseudomonas aeruginosa.</title>
        <authorList>
            <person name="van den Berg D.F."/>
            <person name="Costa R.A."/>
        </authorList>
    </citation>
    <scope>NUCLEOTIDE SEQUENCE</scope>
</reference>
<sequence length="72" mass="8096">MRMRLGYLPSHLKKYRPQAPSKAQRRNSSDPPALRLLHFLQFRSTSPDKSPGPPAQGGDRRPFLLFGGRPGV</sequence>
<organism evidence="2">
    <name type="scientific">Pseudomonas phage vB_PaeS_FBPa53</name>
    <dbReference type="NCBI Taxonomy" id="3231242"/>
    <lineage>
        <taxon>Viruses</taxon>
    </lineage>
</organism>